<dbReference type="ESTHER" id="9cucu-a0a482w5y3">
    <property type="family name" value="ABHD11-Acetyl_transferase"/>
</dbReference>
<dbReference type="PANTHER" id="PTHR46118">
    <property type="entry name" value="PROTEIN ABHD11"/>
    <property type="match status" value="1"/>
</dbReference>
<evidence type="ECO:0000256" key="10">
    <source>
        <dbReference type="ARBA" id="ARBA00048513"/>
    </source>
</evidence>
<reference evidence="13 14" key="1">
    <citation type="submission" date="2017-03" db="EMBL/GenBank/DDBJ databases">
        <title>Genome of the blue death feigning beetle - Asbolus verrucosus.</title>
        <authorList>
            <person name="Rider S.D."/>
        </authorList>
    </citation>
    <scope>NUCLEOTIDE SEQUENCE [LARGE SCALE GENOMIC DNA]</scope>
    <source>
        <strain evidence="13">Butters</strain>
        <tissue evidence="13">Head and leg muscle</tissue>
    </source>
</reference>
<dbReference type="STRING" id="1661398.A0A482W5Y3"/>
<evidence type="ECO:0000313" key="14">
    <source>
        <dbReference type="Proteomes" id="UP000292052"/>
    </source>
</evidence>
<comment type="catalytic activity">
    <reaction evidence="8">
        <text>1-octadecanoyl-2-(4Z,7Z,10Z,13Z,16Z,19Z-docosahexaenoyl)-sn-glycerol + H2O = 2-(4Z,7Z,10Z,13Z,16Z,19Z-docosahexaenoyl)-glycerol + octadecanoate + H(+)</text>
        <dbReference type="Rhea" id="RHEA:77107"/>
        <dbReference type="ChEBI" id="CHEBI:15377"/>
        <dbReference type="ChEBI" id="CHEBI:15378"/>
        <dbReference type="ChEBI" id="CHEBI:25629"/>
        <dbReference type="ChEBI" id="CHEBI:77129"/>
        <dbReference type="ChEBI" id="CHEBI:186738"/>
    </reaction>
</comment>
<comment type="caution">
    <text evidence="13">The sequence shown here is derived from an EMBL/GenBank/DDBJ whole genome shotgun (WGS) entry which is preliminary data.</text>
</comment>
<evidence type="ECO:0000313" key="13">
    <source>
        <dbReference type="EMBL" id="RZC40541.1"/>
    </source>
</evidence>
<keyword evidence="2 13" id="KW-0378">Hydrolase</keyword>
<dbReference type="PRINTS" id="PR00111">
    <property type="entry name" value="ABHYDROLASE"/>
</dbReference>
<dbReference type="OrthoDB" id="8119704at2759"/>
<dbReference type="Pfam" id="PF00561">
    <property type="entry name" value="Abhydrolase_1"/>
    <property type="match status" value="1"/>
</dbReference>
<evidence type="ECO:0000256" key="8">
    <source>
        <dbReference type="ARBA" id="ARBA00048283"/>
    </source>
</evidence>
<proteinExistence type="inferred from homology"/>
<evidence type="ECO:0000256" key="9">
    <source>
        <dbReference type="ARBA" id="ARBA00048504"/>
    </source>
</evidence>
<dbReference type="InterPro" id="IPR000639">
    <property type="entry name" value="Epox_hydrolase-like"/>
</dbReference>
<dbReference type="SUPFAM" id="SSF53474">
    <property type="entry name" value="alpha/beta-Hydrolases"/>
    <property type="match status" value="1"/>
</dbReference>
<dbReference type="Gene3D" id="3.40.50.1820">
    <property type="entry name" value="alpha/beta hydrolase"/>
    <property type="match status" value="1"/>
</dbReference>
<comment type="catalytic activity">
    <reaction evidence="11">
        <text>1-octadecanoyl-2-(5Z,8Z,11Z,14Z-eicosatetraenoyl)-sn-glycerol + H2O = 2-(5Z,8Z,11Z,14Z-eicosatetraenoyl)-glycerol + octadecanoate + H(+)</text>
        <dbReference type="Rhea" id="RHEA:38507"/>
        <dbReference type="ChEBI" id="CHEBI:15377"/>
        <dbReference type="ChEBI" id="CHEBI:15378"/>
        <dbReference type="ChEBI" id="CHEBI:25629"/>
        <dbReference type="ChEBI" id="CHEBI:52392"/>
        <dbReference type="ChEBI" id="CHEBI:75728"/>
    </reaction>
</comment>
<organism evidence="13 14">
    <name type="scientific">Asbolus verrucosus</name>
    <name type="common">Desert ironclad beetle</name>
    <dbReference type="NCBI Taxonomy" id="1661398"/>
    <lineage>
        <taxon>Eukaryota</taxon>
        <taxon>Metazoa</taxon>
        <taxon>Ecdysozoa</taxon>
        <taxon>Arthropoda</taxon>
        <taxon>Hexapoda</taxon>
        <taxon>Insecta</taxon>
        <taxon>Pterygota</taxon>
        <taxon>Neoptera</taxon>
        <taxon>Endopterygota</taxon>
        <taxon>Coleoptera</taxon>
        <taxon>Polyphaga</taxon>
        <taxon>Cucujiformia</taxon>
        <taxon>Tenebrionidae</taxon>
        <taxon>Pimeliinae</taxon>
        <taxon>Asbolus</taxon>
    </lineage>
</organism>
<evidence type="ECO:0000256" key="2">
    <source>
        <dbReference type="ARBA" id="ARBA00022801"/>
    </source>
</evidence>
<sequence>MICFRKLCGLKSVVKTNRKKLCTVEAVKLAYASYESTNSPSDLDPAPLIVKHGLFGSKSNWNSLCKVYHNKTNRKVIAVDARNHGDSPHTEQHTYEHLASDLKELLKQLQFKKAAFLGHSMGGRAVMYFALKNPDFVEKLIVADISPVTTSPNLRTMPSLFNVLQSLSMPKNVPMSVARSLTDTQLKRFIADKGLRNFLLTNLVQKLDGSYIWRINIPTLLAHFEDIARFPKTENLKYDGPVLFVGGGASDFIQKSDHPRIVKMFPKAEFRYIEGAGHWLHSEKPSEFLKHTIEFLNKK</sequence>
<evidence type="ECO:0000259" key="12">
    <source>
        <dbReference type="Pfam" id="PF00561"/>
    </source>
</evidence>
<evidence type="ECO:0000256" key="5">
    <source>
        <dbReference type="ARBA" id="ARBA00043667"/>
    </source>
</evidence>
<dbReference type="EC" id="3.1.1.116" evidence="3"/>
<comment type="catalytic activity">
    <reaction evidence="5">
        <text>a 1,2-diacyl-sn-glycerol + H2O = a 2-acylglycerol + a fatty acid + H(+)</text>
        <dbReference type="Rhea" id="RHEA:33275"/>
        <dbReference type="ChEBI" id="CHEBI:15377"/>
        <dbReference type="ChEBI" id="CHEBI:15378"/>
        <dbReference type="ChEBI" id="CHEBI:17389"/>
        <dbReference type="ChEBI" id="CHEBI:17815"/>
        <dbReference type="ChEBI" id="CHEBI:28868"/>
        <dbReference type="EC" id="3.1.1.116"/>
    </reaction>
</comment>
<comment type="catalytic activity">
    <reaction evidence="6">
        <text>a 1,3-diacyl-sn-glycerol + H2O = a 1-acyl-sn-glycerol + a fatty acid + H(+)</text>
        <dbReference type="Rhea" id="RHEA:38503"/>
        <dbReference type="ChEBI" id="CHEBI:15377"/>
        <dbReference type="ChEBI" id="CHEBI:15378"/>
        <dbReference type="ChEBI" id="CHEBI:28868"/>
        <dbReference type="ChEBI" id="CHEBI:64683"/>
        <dbReference type="ChEBI" id="CHEBI:77272"/>
    </reaction>
</comment>
<feature type="domain" description="AB hydrolase-1" evidence="12">
    <location>
        <begin position="47"/>
        <end position="285"/>
    </location>
</feature>
<dbReference type="PANTHER" id="PTHR46118:SF4">
    <property type="entry name" value="PROTEIN ABHD11"/>
    <property type="match status" value="1"/>
</dbReference>
<comment type="catalytic activity">
    <reaction evidence="9">
        <text>1,2-didecanoylglycerol + H2O = decanoylglycerol + decanoate + H(+)</text>
        <dbReference type="Rhea" id="RHEA:48596"/>
        <dbReference type="ChEBI" id="CHEBI:11152"/>
        <dbReference type="ChEBI" id="CHEBI:15377"/>
        <dbReference type="ChEBI" id="CHEBI:15378"/>
        <dbReference type="ChEBI" id="CHEBI:27689"/>
        <dbReference type="ChEBI" id="CHEBI:90605"/>
    </reaction>
</comment>
<keyword evidence="14" id="KW-1185">Reference proteome</keyword>
<dbReference type="PRINTS" id="PR00412">
    <property type="entry name" value="EPOXHYDRLASE"/>
</dbReference>
<comment type="similarity">
    <text evidence="1">Belongs to the AB hydrolase superfamily.</text>
</comment>
<dbReference type="GO" id="GO:0052689">
    <property type="term" value="F:carboxylic ester hydrolase activity"/>
    <property type="evidence" value="ECO:0007669"/>
    <property type="project" value="TreeGrafter"/>
</dbReference>
<dbReference type="Proteomes" id="UP000292052">
    <property type="component" value="Unassembled WGS sequence"/>
</dbReference>
<protein>
    <recommendedName>
        <fullName evidence="7">sn-1-specific diacylglycerol lipase ABHD11</fullName>
        <ecNumber evidence="3">3.1.1.116</ecNumber>
    </recommendedName>
    <alternativeName>
        <fullName evidence="4">Alpha/beta hydrolase domain-containing protein 11</fullName>
    </alternativeName>
</protein>
<evidence type="ECO:0000256" key="3">
    <source>
        <dbReference type="ARBA" id="ARBA00026104"/>
    </source>
</evidence>
<dbReference type="InterPro" id="IPR029058">
    <property type="entry name" value="AB_hydrolase_fold"/>
</dbReference>
<evidence type="ECO:0000256" key="6">
    <source>
        <dbReference type="ARBA" id="ARBA00043742"/>
    </source>
</evidence>
<dbReference type="GO" id="GO:0005739">
    <property type="term" value="C:mitochondrion"/>
    <property type="evidence" value="ECO:0007669"/>
    <property type="project" value="TreeGrafter"/>
</dbReference>
<accession>A0A482W5Y3</accession>
<evidence type="ECO:0000256" key="11">
    <source>
        <dbReference type="ARBA" id="ARBA00048919"/>
    </source>
</evidence>
<comment type="catalytic activity">
    <reaction evidence="10">
        <text>1-octadecanoyl-2-(9Z-octadecenoyl)-sn-glycerol + H2O = 2-(9Z-octadecenoyl)-glycerol + octadecanoate + H(+)</text>
        <dbReference type="Rhea" id="RHEA:77103"/>
        <dbReference type="ChEBI" id="CHEBI:15377"/>
        <dbReference type="ChEBI" id="CHEBI:15378"/>
        <dbReference type="ChEBI" id="CHEBI:25629"/>
        <dbReference type="ChEBI" id="CHEBI:73990"/>
        <dbReference type="ChEBI" id="CHEBI:75468"/>
    </reaction>
</comment>
<gene>
    <name evidence="13" type="ORF">BDFB_002923</name>
</gene>
<dbReference type="InterPro" id="IPR000073">
    <property type="entry name" value="AB_hydrolase_1"/>
</dbReference>
<name>A0A482W5Y3_ASBVE</name>
<evidence type="ECO:0000256" key="7">
    <source>
        <dbReference type="ARBA" id="ARBA00044064"/>
    </source>
</evidence>
<evidence type="ECO:0000256" key="4">
    <source>
        <dbReference type="ARBA" id="ARBA00042703"/>
    </source>
</evidence>
<dbReference type="EMBL" id="QDEB01025305">
    <property type="protein sequence ID" value="RZC40541.1"/>
    <property type="molecule type" value="Genomic_DNA"/>
</dbReference>
<dbReference type="AlphaFoldDB" id="A0A482W5Y3"/>
<evidence type="ECO:0000256" key="1">
    <source>
        <dbReference type="ARBA" id="ARBA00008645"/>
    </source>
</evidence>